<dbReference type="InterPro" id="IPR014016">
    <property type="entry name" value="UvrD-like_ATP-bd"/>
</dbReference>
<dbReference type="PROSITE" id="PS51217">
    <property type="entry name" value="UVRD_HELICASE_CTER"/>
    <property type="match status" value="1"/>
</dbReference>
<dbReference type="Gene3D" id="1.10.486.10">
    <property type="entry name" value="PCRA, domain 4"/>
    <property type="match status" value="1"/>
</dbReference>
<dbReference type="Pfam" id="PF00580">
    <property type="entry name" value="UvrD-helicase"/>
    <property type="match status" value="1"/>
</dbReference>
<dbReference type="Pfam" id="PF13361">
    <property type="entry name" value="UvrD_C"/>
    <property type="match status" value="1"/>
</dbReference>
<evidence type="ECO:0000256" key="11">
    <source>
        <dbReference type="ARBA" id="ARBA00034617"/>
    </source>
</evidence>
<dbReference type="Gene3D" id="3.40.50.300">
    <property type="entry name" value="P-loop containing nucleotide triphosphate hydrolases"/>
    <property type="match status" value="4"/>
</dbReference>
<evidence type="ECO:0000256" key="6">
    <source>
        <dbReference type="ARBA" id="ARBA00022839"/>
    </source>
</evidence>
<dbReference type="PROSITE" id="PS51198">
    <property type="entry name" value="UVRD_HELICASE_ATP_BIND"/>
    <property type="match status" value="1"/>
</dbReference>
<keyword evidence="4 15" id="KW-0378">Hydrolase</keyword>
<dbReference type="Proteomes" id="UP000463939">
    <property type="component" value="Chromosome"/>
</dbReference>
<dbReference type="EC" id="5.6.2.4" evidence="12"/>
<feature type="domain" description="UvrD-like helicase ATP-binding" evidence="16">
    <location>
        <begin position="1"/>
        <end position="475"/>
    </location>
</feature>
<keyword evidence="7 15" id="KW-0067">ATP-binding</keyword>
<keyword evidence="19" id="KW-1185">Reference proteome</keyword>
<evidence type="ECO:0000256" key="2">
    <source>
        <dbReference type="ARBA" id="ARBA00022741"/>
    </source>
</evidence>
<keyword evidence="9" id="KW-0234">DNA repair</keyword>
<gene>
    <name evidence="18" type="ORF">SFSGTM_26990</name>
</gene>
<keyword evidence="1" id="KW-0540">Nuclease</keyword>
<name>A0A809RSX9_9PROT</name>
<dbReference type="InterPro" id="IPR011604">
    <property type="entry name" value="PDDEXK-like_dom_sf"/>
</dbReference>
<dbReference type="RefSeq" id="WP_162085693.1">
    <property type="nucleotide sequence ID" value="NZ_AP021881.1"/>
</dbReference>
<evidence type="ECO:0000256" key="7">
    <source>
        <dbReference type="ARBA" id="ARBA00022840"/>
    </source>
</evidence>
<protein>
    <recommendedName>
        <fullName evidence="12">DNA 3'-5' helicase</fullName>
        <ecNumber evidence="12">5.6.2.4</ecNumber>
    </recommendedName>
    <alternativeName>
        <fullName evidence="13">DNA 3'-5' helicase II</fullName>
    </alternativeName>
</protein>
<keyword evidence="5 15" id="KW-0347">Helicase</keyword>
<dbReference type="EMBL" id="AP021881">
    <property type="protein sequence ID" value="BBP01991.1"/>
    <property type="molecule type" value="Genomic_DNA"/>
</dbReference>
<evidence type="ECO:0000313" key="19">
    <source>
        <dbReference type="Proteomes" id="UP000463939"/>
    </source>
</evidence>
<organism evidence="18 19">
    <name type="scientific">Sulfuriferula nivalis</name>
    <dbReference type="NCBI Taxonomy" id="2675298"/>
    <lineage>
        <taxon>Bacteria</taxon>
        <taxon>Pseudomonadati</taxon>
        <taxon>Pseudomonadota</taxon>
        <taxon>Betaproteobacteria</taxon>
        <taxon>Nitrosomonadales</taxon>
        <taxon>Sulfuricellaceae</taxon>
        <taxon>Sulfuriferula</taxon>
    </lineage>
</organism>
<evidence type="ECO:0000256" key="4">
    <source>
        <dbReference type="ARBA" id="ARBA00022801"/>
    </source>
</evidence>
<proteinExistence type="predicted"/>
<evidence type="ECO:0000256" key="3">
    <source>
        <dbReference type="ARBA" id="ARBA00022763"/>
    </source>
</evidence>
<dbReference type="GO" id="GO:0043138">
    <property type="term" value="F:3'-5' DNA helicase activity"/>
    <property type="evidence" value="ECO:0007669"/>
    <property type="project" value="UniProtKB-EC"/>
</dbReference>
<dbReference type="PANTHER" id="PTHR11070:SF2">
    <property type="entry name" value="ATP-DEPENDENT DNA HELICASE SRS2"/>
    <property type="match status" value="1"/>
</dbReference>
<evidence type="ECO:0000259" key="17">
    <source>
        <dbReference type="PROSITE" id="PS51217"/>
    </source>
</evidence>
<feature type="binding site" evidence="15">
    <location>
        <begin position="21"/>
        <end position="28"/>
    </location>
    <ligand>
        <name>ATP</name>
        <dbReference type="ChEBI" id="CHEBI:30616"/>
    </ligand>
</feature>
<evidence type="ECO:0000259" key="16">
    <source>
        <dbReference type="PROSITE" id="PS51198"/>
    </source>
</evidence>
<evidence type="ECO:0000256" key="1">
    <source>
        <dbReference type="ARBA" id="ARBA00022722"/>
    </source>
</evidence>
<dbReference type="InterPro" id="IPR014017">
    <property type="entry name" value="DNA_helicase_UvrD-like_C"/>
</dbReference>
<evidence type="ECO:0000256" key="13">
    <source>
        <dbReference type="ARBA" id="ARBA00034923"/>
    </source>
</evidence>
<dbReference type="SUPFAM" id="SSF52540">
    <property type="entry name" value="P-loop containing nucleoside triphosphate hydrolases"/>
    <property type="match status" value="1"/>
</dbReference>
<evidence type="ECO:0000256" key="9">
    <source>
        <dbReference type="ARBA" id="ARBA00023204"/>
    </source>
</evidence>
<evidence type="ECO:0000256" key="8">
    <source>
        <dbReference type="ARBA" id="ARBA00023125"/>
    </source>
</evidence>
<reference evidence="19" key="1">
    <citation type="submission" date="2019-11" db="EMBL/GenBank/DDBJ databases">
        <title>Isolation and characterization of a novel species in the genus Sulfuriferula.</title>
        <authorList>
            <person name="Mochizuki J."/>
            <person name="Kojima H."/>
            <person name="Fukui M."/>
        </authorList>
    </citation>
    <scope>NUCLEOTIDE SEQUENCE [LARGE SCALE GENOMIC DNA]</scope>
    <source>
        <strain evidence="19">SGTM</strain>
    </source>
</reference>
<dbReference type="InterPro" id="IPR027417">
    <property type="entry name" value="P-loop_NTPase"/>
</dbReference>
<sequence>MDVKEFNHIALEPQHSVVVEACAGSGKTWLLVSRIVRLLLDGVAPSEILAITFTRKAAREMQARLDDWLRLCATAEDDDVRQFLRERAVDESQLEGKLVQARGLFEAVLTAQPSVTISTFHAWFLDVIQRAPLSSGLMGLELAEQTRPYLNQAWGQLGQRWMRDPDEATAVAMQALIAQLGLFNTRKLLNNFIHRRSEWWAYTAGEAEPLNYSLENLQTEIGVDIDVDVAAELLADTKFIVDLQEYARLLGLNTATTQKRANAIVNILAATLTADQLYQQLHSTVLSAKGELYSLNASAAQEKRMGATAQDSMISLHVVIGTRLIDTHQQRLAQASYHFNTHVLRVGTALLAQYQTVKLEARVLDFADVEWQVAQLLLNSDDAEYTQMKLDARYQQILLDEFQDTNPIQWQILQAWFDSARTSHVMPKVFLVGDPKQSIYRFRGAEAGLFDLAREYLQTYGDAHYLQQNNTRRSSHAIITGLNATFAPITDYPLFHPHGVYETVRPGRIEVLPLVSTPEADGGNESLVRNPLMQARLEENEVHARELEAEQLSARILDIEGNWVIDDGNITRTVQFADIMILVRSRTQLHHYERALNAACIPHTSASRTGLLESMEAQDILNLLQWLSTPYLDLPLAQVLRSPIFACSDEELIQLRLAKLPTATWWETLQQHADTATLARAASLLAKWLEYANVLPVHDVLDRIYFESNLIARYQAVVPAAMAKQVTSNLTELLALALSVSGGRYPSLARFLHDIQELSGDSESAPEEGMADVGNTVSIHTIHGAKGLEAPIVWLLDAGARQAPADTYRVLLDWPLGAARPRHFSFITTQSAIAEYQQPYLAHDAQHHQREDYNLLYVAMTRARQVLMVSGVTSRRSGGWHQLISAGLAGDAEGAPIIHGDVLTQRLVTAPVNISTQVSITLPADIEQAYPMGQRKVNDDTLATQYGKLVHALLAAMLPPETCSDDSLHASFGAQHEFERAMQCVRQIVQQPQLQRFFDPQQYHSAHNEYAYLREDGSTYRIDRLVVFEDEVWVLDYKTDQQISADELISRHREQLAEYRSAMQCCYPAHKVCCGLITSAGELVVVSDGS</sequence>
<dbReference type="GO" id="GO:0003677">
    <property type="term" value="F:DNA binding"/>
    <property type="evidence" value="ECO:0007669"/>
    <property type="project" value="UniProtKB-KW"/>
</dbReference>
<evidence type="ECO:0000256" key="15">
    <source>
        <dbReference type="PROSITE-ProRule" id="PRU00560"/>
    </source>
</evidence>
<keyword evidence="8" id="KW-0238">DNA-binding</keyword>
<dbReference type="KEGG" id="sniv:SFSGTM_26990"/>
<keyword evidence="10" id="KW-0413">Isomerase</keyword>
<dbReference type="PANTHER" id="PTHR11070">
    <property type="entry name" value="UVRD / RECB / PCRA DNA HELICASE FAMILY MEMBER"/>
    <property type="match status" value="1"/>
</dbReference>
<evidence type="ECO:0000313" key="18">
    <source>
        <dbReference type="EMBL" id="BBP01991.1"/>
    </source>
</evidence>
<keyword evidence="2 15" id="KW-0547">Nucleotide-binding</keyword>
<dbReference type="AlphaFoldDB" id="A0A809RSX9"/>
<keyword evidence="6" id="KW-0269">Exonuclease</keyword>
<dbReference type="GO" id="GO:0000725">
    <property type="term" value="P:recombinational repair"/>
    <property type="evidence" value="ECO:0007669"/>
    <property type="project" value="TreeGrafter"/>
</dbReference>
<dbReference type="GO" id="GO:0005524">
    <property type="term" value="F:ATP binding"/>
    <property type="evidence" value="ECO:0007669"/>
    <property type="project" value="UniProtKB-UniRule"/>
</dbReference>
<evidence type="ECO:0000256" key="5">
    <source>
        <dbReference type="ARBA" id="ARBA00022806"/>
    </source>
</evidence>
<keyword evidence="3" id="KW-0227">DNA damage</keyword>
<dbReference type="GO" id="GO:0005829">
    <property type="term" value="C:cytosol"/>
    <property type="evidence" value="ECO:0007669"/>
    <property type="project" value="TreeGrafter"/>
</dbReference>
<dbReference type="InterPro" id="IPR000212">
    <property type="entry name" value="DNA_helicase_UvrD/REP"/>
</dbReference>
<evidence type="ECO:0000256" key="10">
    <source>
        <dbReference type="ARBA" id="ARBA00023235"/>
    </source>
</evidence>
<evidence type="ECO:0000256" key="12">
    <source>
        <dbReference type="ARBA" id="ARBA00034808"/>
    </source>
</evidence>
<comment type="catalytic activity">
    <reaction evidence="11">
        <text>Couples ATP hydrolysis with the unwinding of duplex DNA by translocating in the 3'-5' direction.</text>
        <dbReference type="EC" id="5.6.2.4"/>
    </reaction>
</comment>
<evidence type="ECO:0000256" key="14">
    <source>
        <dbReference type="ARBA" id="ARBA00048988"/>
    </source>
</evidence>
<dbReference type="Gene3D" id="3.90.320.10">
    <property type="match status" value="1"/>
</dbReference>
<dbReference type="GO" id="GO:0004527">
    <property type="term" value="F:exonuclease activity"/>
    <property type="evidence" value="ECO:0007669"/>
    <property type="project" value="UniProtKB-KW"/>
</dbReference>
<accession>A0A809RSX9</accession>
<feature type="domain" description="UvrD-like helicase C-terminal" evidence="17">
    <location>
        <begin position="506"/>
        <end position="787"/>
    </location>
</feature>
<comment type="catalytic activity">
    <reaction evidence="14">
        <text>ATP + H2O = ADP + phosphate + H(+)</text>
        <dbReference type="Rhea" id="RHEA:13065"/>
        <dbReference type="ChEBI" id="CHEBI:15377"/>
        <dbReference type="ChEBI" id="CHEBI:15378"/>
        <dbReference type="ChEBI" id="CHEBI:30616"/>
        <dbReference type="ChEBI" id="CHEBI:43474"/>
        <dbReference type="ChEBI" id="CHEBI:456216"/>
        <dbReference type="EC" id="5.6.2.4"/>
    </reaction>
</comment>